<keyword evidence="6" id="KW-0408">Iron</keyword>
<sequence length="439" mass="50619">MLIREGSNAFNRAFRRLNFLTRSWSSITPTQTGVTIHALNDTTFPYVWLRDSCQSPTCIHASTRQKLHRTSDIAYDIKPASLSSSTIRLNGQEELEIEWSDGHKSVFPRSFLEMHSDRGKLHDYHCDVTEEAWNNHSIQRSELFIPYEEIRTSTGLLKGITQLRKFGLLFVNGVPNEKTSNDECELKKLGEMFGEIRPTFYGLLWDVVNLKTESKNIAYTNLDLGLHMDLLWVVRFVETSVPNIVFCRYFQHPPRYQILHCLRNRVVGGTSIFVDALAVAEKLRQSHPDYFNVLTTSPVAFHYINDGHHLHYEHPTIELAPSISSTPTSPTDRRIGHINYSPPFQAPLPLDTPPEFYPALREFSQLLNNPMNTYQYTLREGDAVLFDNRRALHARTAFREREDAENMTKGEANRWLKGCYLEADAIMDRGRVLRKKLGF</sequence>
<dbReference type="InterPro" id="IPR038492">
    <property type="entry name" value="GBBH-like_N_sf"/>
</dbReference>
<dbReference type="PANTHER" id="PTHR10696">
    <property type="entry name" value="GAMMA-BUTYROBETAINE HYDROXYLASE-RELATED"/>
    <property type="match status" value="1"/>
</dbReference>
<dbReference type="Gene3D" id="3.30.2020.30">
    <property type="match status" value="1"/>
</dbReference>
<dbReference type="InterPro" id="IPR003819">
    <property type="entry name" value="TauD/TfdA-like"/>
</dbReference>
<dbReference type="EMBL" id="JANIEX010000769">
    <property type="protein sequence ID" value="KAJ3563344.1"/>
    <property type="molecule type" value="Genomic_DNA"/>
</dbReference>
<evidence type="ECO:0000256" key="6">
    <source>
        <dbReference type="ARBA" id="ARBA00023004"/>
    </source>
</evidence>
<evidence type="ECO:0000313" key="9">
    <source>
        <dbReference type="EMBL" id="KAJ3563344.1"/>
    </source>
</evidence>
<dbReference type="Pfam" id="PF06155">
    <property type="entry name" value="GBBH-like_N"/>
    <property type="match status" value="1"/>
</dbReference>
<reference evidence="9" key="1">
    <citation type="submission" date="2022-07" db="EMBL/GenBank/DDBJ databases">
        <title>Genome Sequence of Leucocoprinus birnbaumii.</title>
        <authorList>
            <person name="Buettner E."/>
        </authorList>
    </citation>
    <scope>NUCLEOTIDE SEQUENCE</scope>
    <source>
        <strain evidence="9">VT141</strain>
    </source>
</reference>
<comment type="cofactor">
    <cofactor evidence="1">
        <name>Fe(2+)</name>
        <dbReference type="ChEBI" id="CHEBI:29033"/>
    </cofactor>
</comment>
<dbReference type="FunFam" id="3.30.2020.30:FF:000002">
    <property type="entry name" value="Putative gamma-butyrobetaine dioxygenase"/>
    <property type="match status" value="1"/>
</dbReference>
<dbReference type="CDD" id="cd00250">
    <property type="entry name" value="CAS_like"/>
    <property type="match status" value="1"/>
</dbReference>
<keyword evidence="10" id="KW-1185">Reference proteome</keyword>
<evidence type="ECO:0000256" key="2">
    <source>
        <dbReference type="ARBA" id="ARBA00008654"/>
    </source>
</evidence>
<dbReference type="PANTHER" id="PTHR10696:SF25">
    <property type="entry name" value="OXIDOREDUCTASE AIM17-RELATED"/>
    <property type="match status" value="1"/>
</dbReference>
<keyword evidence="3" id="KW-0479">Metal-binding</keyword>
<gene>
    <name evidence="9" type="ORF">NP233_g8998</name>
</gene>
<feature type="domain" description="TauD/TfdA-like" evidence="7">
    <location>
        <begin position="249"/>
        <end position="420"/>
    </location>
</feature>
<name>A0AAD5VLD0_9AGAR</name>
<organism evidence="9 10">
    <name type="scientific">Leucocoprinus birnbaumii</name>
    <dbReference type="NCBI Taxonomy" id="56174"/>
    <lineage>
        <taxon>Eukaryota</taxon>
        <taxon>Fungi</taxon>
        <taxon>Dikarya</taxon>
        <taxon>Basidiomycota</taxon>
        <taxon>Agaricomycotina</taxon>
        <taxon>Agaricomycetes</taxon>
        <taxon>Agaricomycetidae</taxon>
        <taxon>Agaricales</taxon>
        <taxon>Agaricineae</taxon>
        <taxon>Agaricaceae</taxon>
        <taxon>Leucocoprinus</taxon>
    </lineage>
</organism>
<dbReference type="GO" id="GO:0005739">
    <property type="term" value="C:mitochondrion"/>
    <property type="evidence" value="ECO:0007669"/>
    <property type="project" value="TreeGrafter"/>
</dbReference>
<evidence type="ECO:0000256" key="4">
    <source>
        <dbReference type="ARBA" id="ARBA00022964"/>
    </source>
</evidence>
<proteinExistence type="inferred from homology"/>
<evidence type="ECO:0000256" key="3">
    <source>
        <dbReference type="ARBA" id="ARBA00022723"/>
    </source>
</evidence>
<dbReference type="InterPro" id="IPR010376">
    <property type="entry name" value="GBBH-like_N"/>
</dbReference>
<dbReference type="Gene3D" id="3.60.130.10">
    <property type="entry name" value="Clavaminate synthase-like"/>
    <property type="match status" value="1"/>
</dbReference>
<dbReference type="GO" id="GO:0046872">
    <property type="term" value="F:metal ion binding"/>
    <property type="evidence" value="ECO:0007669"/>
    <property type="project" value="UniProtKB-KW"/>
</dbReference>
<keyword evidence="5" id="KW-0560">Oxidoreductase</keyword>
<comment type="similarity">
    <text evidence="2">Belongs to the gamma-BBH/TMLD family.</text>
</comment>
<evidence type="ECO:0008006" key="11">
    <source>
        <dbReference type="Google" id="ProtNLM"/>
    </source>
</evidence>
<evidence type="ECO:0000313" key="10">
    <source>
        <dbReference type="Proteomes" id="UP001213000"/>
    </source>
</evidence>
<evidence type="ECO:0000259" key="7">
    <source>
        <dbReference type="Pfam" id="PF02668"/>
    </source>
</evidence>
<dbReference type="Proteomes" id="UP001213000">
    <property type="component" value="Unassembled WGS sequence"/>
</dbReference>
<dbReference type="InterPro" id="IPR050411">
    <property type="entry name" value="AlphaKG_dependent_hydroxylases"/>
</dbReference>
<dbReference type="GO" id="GO:0016706">
    <property type="term" value="F:2-oxoglutarate-dependent dioxygenase activity"/>
    <property type="evidence" value="ECO:0007669"/>
    <property type="project" value="UniProtKB-ARBA"/>
</dbReference>
<dbReference type="GO" id="GO:0045329">
    <property type="term" value="P:carnitine biosynthetic process"/>
    <property type="evidence" value="ECO:0007669"/>
    <property type="project" value="TreeGrafter"/>
</dbReference>
<dbReference type="Pfam" id="PF02668">
    <property type="entry name" value="TauD"/>
    <property type="match status" value="1"/>
</dbReference>
<dbReference type="InterPro" id="IPR042098">
    <property type="entry name" value="TauD-like_sf"/>
</dbReference>
<comment type="caution">
    <text evidence="9">The sequence shown here is derived from an EMBL/GenBank/DDBJ whole genome shotgun (WGS) entry which is preliminary data.</text>
</comment>
<evidence type="ECO:0000259" key="8">
    <source>
        <dbReference type="Pfam" id="PF06155"/>
    </source>
</evidence>
<accession>A0AAD5VLD0</accession>
<dbReference type="AlphaFoldDB" id="A0AAD5VLD0"/>
<dbReference type="SUPFAM" id="SSF51197">
    <property type="entry name" value="Clavaminate synthase-like"/>
    <property type="match status" value="1"/>
</dbReference>
<evidence type="ECO:0000256" key="5">
    <source>
        <dbReference type="ARBA" id="ARBA00023002"/>
    </source>
</evidence>
<evidence type="ECO:0000256" key="1">
    <source>
        <dbReference type="ARBA" id="ARBA00001954"/>
    </source>
</evidence>
<feature type="domain" description="Gamma-butyrobetaine hydroxylase-like N-terminal" evidence="8">
    <location>
        <begin position="41"/>
        <end position="108"/>
    </location>
</feature>
<protein>
    <recommendedName>
        <fullName evidence="11">Gamma-butyrobetaine dioxygenase</fullName>
    </recommendedName>
</protein>
<keyword evidence="4" id="KW-0223">Dioxygenase</keyword>